<organism evidence="1 2">
    <name type="scientific">Panagrellus redivivus</name>
    <name type="common">Microworm</name>
    <dbReference type="NCBI Taxonomy" id="6233"/>
    <lineage>
        <taxon>Eukaryota</taxon>
        <taxon>Metazoa</taxon>
        <taxon>Ecdysozoa</taxon>
        <taxon>Nematoda</taxon>
        <taxon>Chromadorea</taxon>
        <taxon>Rhabditida</taxon>
        <taxon>Tylenchina</taxon>
        <taxon>Panagrolaimomorpha</taxon>
        <taxon>Panagrolaimoidea</taxon>
        <taxon>Panagrolaimidae</taxon>
        <taxon>Panagrellus</taxon>
    </lineage>
</organism>
<evidence type="ECO:0000313" key="1">
    <source>
        <dbReference type="Proteomes" id="UP000492821"/>
    </source>
</evidence>
<dbReference type="WBParaSite" id="Pan_g3070.t1">
    <property type="protein sequence ID" value="Pan_g3070.t1"/>
    <property type="gene ID" value="Pan_g3070"/>
</dbReference>
<reference evidence="1" key="1">
    <citation type="journal article" date="2013" name="Genetics">
        <title>The draft genome and transcriptome of Panagrellus redivivus are shaped by the harsh demands of a free-living lifestyle.</title>
        <authorList>
            <person name="Srinivasan J."/>
            <person name="Dillman A.R."/>
            <person name="Macchietto M.G."/>
            <person name="Heikkinen L."/>
            <person name="Lakso M."/>
            <person name="Fracchia K.M."/>
            <person name="Antoshechkin I."/>
            <person name="Mortazavi A."/>
            <person name="Wong G."/>
            <person name="Sternberg P.W."/>
        </authorList>
    </citation>
    <scope>NUCLEOTIDE SEQUENCE [LARGE SCALE GENOMIC DNA]</scope>
    <source>
        <strain evidence="1">MT8872</strain>
    </source>
</reference>
<dbReference type="Proteomes" id="UP000492821">
    <property type="component" value="Unassembled WGS sequence"/>
</dbReference>
<dbReference type="AlphaFoldDB" id="A0A7E4VUU8"/>
<evidence type="ECO:0000313" key="2">
    <source>
        <dbReference type="WBParaSite" id="Pan_g3070.t1"/>
    </source>
</evidence>
<sequence length="278" mass="30110">MEEILRMAMLQAGDMLLQQAANLFIVNLDEFGLYQTVEVEGHVFEDELHDIPVIELPQNLYLPNSRNRKSIAIILETNLLQCYRLTTVDINGFVDFTVSAFADWMYNLVLGVVAMAPGIVDTGERAAVSDAKKEQIKTFELINGMKVPNGGACGGINWENSGIGGQVPPNMGGGGNENISGVGAGADSIGGATAAVEPKDGAGDGDGFRIFGVFSRICVPKLTQEIVSRTAKEIDHSCLNHVVSGDQTEEESFLLVLTDESDDMMTRRRTLMDKRPNV</sequence>
<name>A0A7E4VUU8_PANRE</name>
<keyword evidence="1" id="KW-1185">Reference proteome</keyword>
<proteinExistence type="predicted"/>
<reference evidence="2" key="2">
    <citation type="submission" date="2020-10" db="UniProtKB">
        <authorList>
            <consortium name="WormBaseParasite"/>
        </authorList>
    </citation>
    <scope>IDENTIFICATION</scope>
</reference>
<accession>A0A7E4VUU8</accession>
<protein>
    <submittedName>
        <fullName evidence="2">ACT domain-containing protein</fullName>
    </submittedName>
</protein>